<keyword evidence="5" id="KW-0449">Lipoprotein</keyword>
<dbReference type="STRING" id="388467.A19Y_1774"/>
<dbReference type="GO" id="GO:0046872">
    <property type="term" value="F:metal ion binding"/>
    <property type="evidence" value="ECO:0007669"/>
    <property type="project" value="InterPro"/>
</dbReference>
<evidence type="ECO:0000313" key="5">
    <source>
        <dbReference type="EMBL" id="KEI66768.1"/>
    </source>
</evidence>
<evidence type="ECO:0000256" key="1">
    <source>
        <dbReference type="ARBA" id="ARBA00011028"/>
    </source>
</evidence>
<dbReference type="InterPro" id="IPR006128">
    <property type="entry name" value="Lipoprotein_PsaA-like"/>
</dbReference>
<dbReference type="PATRIC" id="fig|388467.6.peg.1715"/>
<keyword evidence="2 4" id="KW-0813">Transport</keyword>
<dbReference type="InterPro" id="IPR006129">
    <property type="entry name" value="AdhesinB"/>
</dbReference>
<organism evidence="5 6">
    <name type="scientific">Planktothrix agardhii (strain NIVA-CYA 126/8)</name>
    <dbReference type="NCBI Taxonomy" id="388467"/>
    <lineage>
        <taxon>Bacteria</taxon>
        <taxon>Bacillati</taxon>
        <taxon>Cyanobacteriota</taxon>
        <taxon>Cyanophyceae</taxon>
        <taxon>Oscillatoriophycideae</taxon>
        <taxon>Oscillatoriales</taxon>
        <taxon>Microcoleaceae</taxon>
        <taxon>Planktothrix</taxon>
    </lineage>
</organism>
<reference evidence="5 6" key="1">
    <citation type="journal article" date="2014" name="Appl. Environ. Microbiol.">
        <title>Elucidation of insertion elements encoded on plasmids and in vitro construction of shuttle vectors from the toxic cyanobacterium Planktothrix.</title>
        <authorList>
            <person name="Christiansen G."/>
            <person name="Goesmann A."/>
            <person name="Kurmayer R."/>
        </authorList>
    </citation>
    <scope>NUCLEOTIDE SEQUENCE [LARGE SCALE GENOMIC DNA]</scope>
    <source>
        <strain evidence="5 6">NIVA-CYA 126/8</strain>
    </source>
</reference>
<dbReference type="GO" id="GO:0007155">
    <property type="term" value="P:cell adhesion"/>
    <property type="evidence" value="ECO:0007669"/>
    <property type="project" value="InterPro"/>
</dbReference>
<dbReference type="SUPFAM" id="SSF53807">
    <property type="entry name" value="Helical backbone' metal receptor"/>
    <property type="match status" value="1"/>
</dbReference>
<keyword evidence="6" id="KW-1185">Reference proteome</keyword>
<keyword evidence="3" id="KW-0732">Signal</keyword>
<evidence type="ECO:0000313" key="6">
    <source>
        <dbReference type="Proteomes" id="UP000027395"/>
    </source>
</evidence>
<dbReference type="AlphaFoldDB" id="A0A073CGG5"/>
<dbReference type="PANTHER" id="PTHR42953:SF3">
    <property type="entry name" value="HIGH-AFFINITY ZINC UPTAKE SYSTEM PROTEIN ZNUA"/>
    <property type="match status" value="1"/>
</dbReference>
<dbReference type="eggNOG" id="COG0803">
    <property type="taxonomic scope" value="Bacteria"/>
</dbReference>
<sequence>MMLAPESPILENPTATAVSSSQPGKIVRQLSVVVVSAIALGLGSCTANAPSNNSNASQTAATADELQVVTTFLPITQFTKAVAGDRAQVIQLLPTNVGPHDYQAKPEDVQKLAKADVLVQNGLGMEEFLDNLIKNAENANLKVIDSSQGVQTIATETIEGHDHGHESGEKQEEAKHTHGEFNPHIWIDPKRAIQQVENIRDGLIAADSSGKEIYTANATAYIQRLRDLDGETTKMLQPFAGKTFVAYHDFAPYFAASYNLKAKFLVDLPEGNPSPDDVKRVMDTVKASNLKTLLTEPQSGKDAFAGLAKDLNVQVSTFDPMETGGNEALQPDYYITTMRKNVKTLVTAFTGQSTQSFVPIQTLQPVAVVPQQVWVRF</sequence>
<dbReference type="Pfam" id="PF01297">
    <property type="entry name" value="ZnuA"/>
    <property type="match status" value="1"/>
</dbReference>
<evidence type="ECO:0000256" key="3">
    <source>
        <dbReference type="ARBA" id="ARBA00022729"/>
    </source>
</evidence>
<name>A0A073CGG5_PLAA1</name>
<dbReference type="PRINTS" id="PR00690">
    <property type="entry name" value="ADHESNFAMILY"/>
</dbReference>
<dbReference type="EMBL" id="CM002803">
    <property type="protein sequence ID" value="KEI66768.1"/>
    <property type="molecule type" value="Genomic_DNA"/>
</dbReference>
<comment type="similarity">
    <text evidence="1 4">Belongs to the bacterial solute-binding protein 9 family.</text>
</comment>
<accession>A0A073CGG5</accession>
<dbReference type="InterPro" id="IPR006127">
    <property type="entry name" value="ZnuA-like"/>
</dbReference>
<dbReference type="PRINTS" id="PR00691">
    <property type="entry name" value="ADHESINB"/>
</dbReference>
<proteinExistence type="inferred from homology"/>
<dbReference type="Proteomes" id="UP000027395">
    <property type="component" value="Chromosome"/>
</dbReference>
<gene>
    <name evidence="5" type="ORF">A19Y_1774</name>
</gene>
<dbReference type="GO" id="GO:0030001">
    <property type="term" value="P:metal ion transport"/>
    <property type="evidence" value="ECO:0007669"/>
    <property type="project" value="InterPro"/>
</dbReference>
<dbReference type="HOGENOM" id="CLU_016838_1_0_3"/>
<evidence type="ECO:0000256" key="4">
    <source>
        <dbReference type="RuleBase" id="RU003512"/>
    </source>
</evidence>
<dbReference type="Gene3D" id="3.40.50.1980">
    <property type="entry name" value="Nitrogenase molybdenum iron protein domain"/>
    <property type="match status" value="2"/>
</dbReference>
<dbReference type="PANTHER" id="PTHR42953">
    <property type="entry name" value="HIGH-AFFINITY ZINC UPTAKE SYSTEM PROTEIN ZNUA-RELATED"/>
    <property type="match status" value="1"/>
</dbReference>
<protein>
    <submittedName>
        <fullName evidence="5">Manganese ABC transporter substrate-binding lipoprotein</fullName>
    </submittedName>
</protein>
<dbReference type="InterPro" id="IPR050492">
    <property type="entry name" value="Bact_metal-bind_prot9"/>
</dbReference>
<evidence type="ECO:0000256" key="2">
    <source>
        <dbReference type="ARBA" id="ARBA00022448"/>
    </source>
</evidence>